<evidence type="ECO:0000256" key="1">
    <source>
        <dbReference type="SAM" id="MobiDB-lite"/>
    </source>
</evidence>
<keyword evidence="2" id="KW-0472">Membrane</keyword>
<gene>
    <name evidence="4" type="ORF">SAMN04487967_3335</name>
</gene>
<proteinExistence type="predicted"/>
<feature type="transmembrane region" description="Helical" evidence="2">
    <location>
        <begin position="38"/>
        <end position="61"/>
    </location>
</feature>
<dbReference type="Proteomes" id="UP000199112">
    <property type="component" value="Unassembled WGS sequence"/>
</dbReference>
<evidence type="ECO:0000313" key="4">
    <source>
        <dbReference type="EMBL" id="SEH17681.1"/>
    </source>
</evidence>
<dbReference type="RefSeq" id="WP_090508079.1">
    <property type="nucleotide sequence ID" value="NZ_FNWL01000004.1"/>
</dbReference>
<dbReference type="InterPro" id="IPR058284">
    <property type="entry name" value="DUF7978"/>
</dbReference>
<keyword evidence="2" id="KW-1133">Transmembrane helix</keyword>
<dbReference type="AlphaFoldDB" id="A0A1H6G3M0"/>
<organism evidence="4 5">
    <name type="scientific">Natronorubrum sediminis</name>
    <dbReference type="NCBI Taxonomy" id="640943"/>
    <lineage>
        <taxon>Archaea</taxon>
        <taxon>Methanobacteriati</taxon>
        <taxon>Methanobacteriota</taxon>
        <taxon>Stenosarchaea group</taxon>
        <taxon>Halobacteria</taxon>
        <taxon>Halobacteriales</taxon>
        <taxon>Natrialbaceae</taxon>
        <taxon>Natronorubrum</taxon>
    </lineage>
</organism>
<protein>
    <recommendedName>
        <fullName evidence="3">DUF7978 domain-containing protein</fullName>
    </recommendedName>
</protein>
<name>A0A1H6G3M0_9EURY</name>
<reference evidence="5" key="1">
    <citation type="submission" date="2016-10" db="EMBL/GenBank/DDBJ databases">
        <authorList>
            <person name="Varghese N."/>
            <person name="Submissions S."/>
        </authorList>
    </citation>
    <scope>NUCLEOTIDE SEQUENCE [LARGE SCALE GENOMIC DNA]</scope>
    <source>
        <strain evidence="5">CGMCC 1.8981</strain>
    </source>
</reference>
<feature type="transmembrane region" description="Helical" evidence="2">
    <location>
        <begin position="152"/>
        <end position="174"/>
    </location>
</feature>
<feature type="region of interest" description="Disordered" evidence="1">
    <location>
        <begin position="1"/>
        <end position="30"/>
    </location>
</feature>
<feature type="transmembrane region" description="Helical" evidence="2">
    <location>
        <begin position="118"/>
        <end position="140"/>
    </location>
</feature>
<feature type="compositionally biased region" description="Acidic residues" evidence="1">
    <location>
        <begin position="1"/>
        <end position="14"/>
    </location>
</feature>
<feature type="transmembrane region" description="Helical" evidence="2">
    <location>
        <begin position="222"/>
        <end position="242"/>
    </location>
</feature>
<feature type="domain" description="DUF7978" evidence="3">
    <location>
        <begin position="17"/>
        <end position="245"/>
    </location>
</feature>
<keyword evidence="5" id="KW-1185">Reference proteome</keyword>
<dbReference type="EMBL" id="FNWL01000004">
    <property type="protein sequence ID" value="SEH17681.1"/>
    <property type="molecule type" value="Genomic_DNA"/>
</dbReference>
<feature type="compositionally biased region" description="Low complexity" evidence="1">
    <location>
        <begin position="19"/>
        <end position="30"/>
    </location>
</feature>
<evidence type="ECO:0000259" key="3">
    <source>
        <dbReference type="Pfam" id="PF25933"/>
    </source>
</evidence>
<dbReference type="OrthoDB" id="187103at2157"/>
<sequence>MVEDSELEYEDEQHDDQRTQQPQTHQNTNNGLPFKQGAVIGAIAVIATYLSHLLVTVIATAQASPVGSGEDVTELVASWEAAGWSYLSVFGAGFEAEGERAVLADVPNQAAAFVSTPFLLSSSLLFVVAIGGAVGAGYAIARYTEAEDATEAVKASLTVVPPYLVFALIAAVVMTHTFTEDATVTAFFGDLGVNAAPGLEEGEYIDGDGVSDIEFGPATSSAVLYAGLLVPAVLAAIGGLITQWRDALETVMAKVDQQ</sequence>
<keyword evidence="2" id="KW-0812">Transmembrane</keyword>
<evidence type="ECO:0000256" key="2">
    <source>
        <dbReference type="SAM" id="Phobius"/>
    </source>
</evidence>
<dbReference type="Pfam" id="PF25933">
    <property type="entry name" value="DUF7978"/>
    <property type="match status" value="1"/>
</dbReference>
<accession>A0A1H6G3M0</accession>
<evidence type="ECO:0000313" key="5">
    <source>
        <dbReference type="Proteomes" id="UP000199112"/>
    </source>
</evidence>